<dbReference type="AlphaFoldDB" id="A0A138A7P4"/>
<sequence length="829" mass="90488">MTGETPTTDWQKSACILCECNCGLEIQVQQGRLAKIRGDKEHATSHGYTCEKPLRLDLYQNGRDRLTSPLRRRPDGTYEEIDWDTAIREIAARLTAVKEAHGGERILYYSGAGQGNHLPAAYGQSLRAALGMRYYSNALAQEKTGEAWVDAQLYGTHTKGDFEHAEVVLFLGKNPWQTHSFPRARPVLKEIAKDPARAMIVLDPRRSETAAMADFHLQVLPGTDAWCLAAMLGVLVEEDLLDQQFVAAHTDGADEVLDALRRVPISTYAATCGVDEDLIRAATRRFATASSATTYEDLGVQQAPNSTLVSYLNKLLWILTGNFGRPGTMYLHSWFSSPVAAPGGDPRRPRRAPSSPLQKKARRTFVSTVALGAEGISRAVPIAAAAPLPGGLVNGAAHALLTRMAPMLSAGLAAEQQPKTERHTPVTGARVIAGLVPCNSIADEILTDHPDRLRALWIDSSNPAHSLPESRRFIEAMHACELTVVVDVAMTETAREADYVLPASSQFEKWECTFFTMEFPRNAFQLRAPLLDPRPGTLPEPEIYARLLRELGAVDEALLQRLRGALTAGTDAFALALFSAAAADPSLLRLIGYVLYETLGPALPDGARGAAILWGAAHLCALSHPAAVARAGFTGTGMRPGQQLFDAILRERSGVTFTVDEWDHAWDYVLRNDNRFTVAIPELLPLIDGLREAPSSWTTPEFPYVLMAGERRAFTANTIIRDPGWRRRDAGGALRISAEDADRLGLEPDSRVRITTEAGSLESSIEISEMMRAGHVSLPNGLGLDYPAEDGLSRPGIAPNELTSAKHRDWFAGTPWHKYVPARIEPVTA</sequence>
<dbReference type="InterPro" id="IPR009010">
    <property type="entry name" value="Asp_de-COase-like_dom_sf"/>
</dbReference>
<evidence type="ECO:0000313" key="8">
    <source>
        <dbReference type="EMBL" id="KXO99212.1"/>
    </source>
</evidence>
<dbReference type="Pfam" id="PF01568">
    <property type="entry name" value="Molydop_binding"/>
    <property type="match status" value="1"/>
</dbReference>
<dbReference type="SMART" id="SM00926">
    <property type="entry name" value="Molybdop_Fe4S4"/>
    <property type="match status" value="1"/>
</dbReference>
<feature type="domain" description="4Fe-4S Mo/W bis-MGD-type" evidence="7">
    <location>
        <begin position="8"/>
        <end position="64"/>
    </location>
</feature>
<dbReference type="GO" id="GO:0016491">
    <property type="term" value="F:oxidoreductase activity"/>
    <property type="evidence" value="ECO:0007669"/>
    <property type="project" value="UniProtKB-KW"/>
</dbReference>
<evidence type="ECO:0000313" key="10">
    <source>
        <dbReference type="Proteomes" id="UP000070258"/>
    </source>
</evidence>
<keyword evidence="4" id="KW-0408">Iron</keyword>
<keyword evidence="5" id="KW-0411">Iron-sulfur</keyword>
<dbReference type="RefSeq" id="WP_068572011.1">
    <property type="nucleotide sequence ID" value="NZ_LSRE01000010.1"/>
</dbReference>
<evidence type="ECO:0000256" key="6">
    <source>
        <dbReference type="SAM" id="MobiDB-lite"/>
    </source>
</evidence>
<dbReference type="PROSITE" id="PS00490">
    <property type="entry name" value="MOLYBDOPTERIN_PROK_2"/>
    <property type="match status" value="1"/>
</dbReference>
<dbReference type="Proteomes" id="UP000070409">
    <property type="component" value="Unassembled WGS sequence"/>
</dbReference>
<dbReference type="InterPro" id="IPR050123">
    <property type="entry name" value="Prok_molybdopt-oxidoreductase"/>
</dbReference>
<comment type="caution">
    <text evidence="9">The sequence shown here is derived from an EMBL/GenBank/DDBJ whole genome shotgun (WGS) entry which is preliminary data.</text>
</comment>
<keyword evidence="2" id="KW-0479">Metal-binding</keyword>
<keyword evidence="3" id="KW-0560">Oxidoreductase</keyword>
<evidence type="ECO:0000313" key="11">
    <source>
        <dbReference type="Proteomes" id="UP000070409"/>
    </source>
</evidence>
<evidence type="ECO:0000256" key="3">
    <source>
        <dbReference type="ARBA" id="ARBA00023002"/>
    </source>
</evidence>
<dbReference type="GO" id="GO:0016020">
    <property type="term" value="C:membrane"/>
    <property type="evidence" value="ECO:0007669"/>
    <property type="project" value="TreeGrafter"/>
</dbReference>
<reference evidence="8 11" key="2">
    <citation type="submission" date="2016-02" db="EMBL/GenBank/DDBJ databases">
        <authorList>
            <person name="Teng J.L."/>
            <person name="Tang Y."/>
            <person name="Huang Y."/>
            <person name="Guo F."/>
            <person name="Wei W."/>
            <person name="Chen J.H."/>
            <person name="Wong S.Y."/>
            <person name="Lau S.K."/>
            <person name="Woo P.C."/>
        </authorList>
    </citation>
    <scope>NUCLEOTIDE SEQUENCE [LARGE SCALE GENOMIC DNA]</scope>
    <source>
        <strain evidence="8 11">JCM 13375</strain>
    </source>
</reference>
<dbReference type="InterPro" id="IPR006657">
    <property type="entry name" value="MoPterin_dinucl-bd_dom"/>
</dbReference>
<evidence type="ECO:0000256" key="2">
    <source>
        <dbReference type="ARBA" id="ARBA00022723"/>
    </source>
</evidence>
<evidence type="ECO:0000256" key="4">
    <source>
        <dbReference type="ARBA" id="ARBA00023004"/>
    </source>
</evidence>
<dbReference type="Gene3D" id="3.40.228.10">
    <property type="entry name" value="Dimethylsulfoxide Reductase, domain 2"/>
    <property type="match status" value="1"/>
</dbReference>
<dbReference type="GO" id="GO:0046872">
    <property type="term" value="F:metal ion binding"/>
    <property type="evidence" value="ECO:0007669"/>
    <property type="project" value="UniProtKB-KW"/>
</dbReference>
<dbReference type="Gene3D" id="2.40.40.20">
    <property type="match status" value="1"/>
</dbReference>
<protein>
    <submittedName>
        <fullName evidence="9">Molybdopterin oxidoreductase</fullName>
    </submittedName>
</protein>
<dbReference type="SUPFAM" id="SSF50692">
    <property type="entry name" value="ADC-like"/>
    <property type="match status" value="1"/>
</dbReference>
<name>A0A138A7P4_9ACTN</name>
<evidence type="ECO:0000313" key="9">
    <source>
        <dbReference type="EMBL" id="KXP06435.1"/>
    </source>
</evidence>
<organism evidence="9 10">
    <name type="scientific">Tsukamurella pseudospumae</name>
    <dbReference type="NCBI Taxonomy" id="239498"/>
    <lineage>
        <taxon>Bacteria</taxon>
        <taxon>Bacillati</taxon>
        <taxon>Actinomycetota</taxon>
        <taxon>Actinomycetes</taxon>
        <taxon>Mycobacteriales</taxon>
        <taxon>Tsukamurellaceae</taxon>
        <taxon>Tsukamurella</taxon>
    </lineage>
</organism>
<dbReference type="Pfam" id="PF00384">
    <property type="entry name" value="Molybdopterin"/>
    <property type="match status" value="1"/>
</dbReference>
<accession>A0A138A7P4</accession>
<keyword evidence="1" id="KW-0004">4Fe-4S</keyword>
<dbReference type="PROSITE" id="PS51669">
    <property type="entry name" value="4FE4S_MOW_BIS_MGD"/>
    <property type="match status" value="1"/>
</dbReference>
<dbReference type="Pfam" id="PF04879">
    <property type="entry name" value="Molybdop_Fe4S4"/>
    <property type="match status" value="1"/>
</dbReference>
<dbReference type="Proteomes" id="UP000070258">
    <property type="component" value="Unassembled WGS sequence"/>
</dbReference>
<dbReference type="GO" id="GO:0043546">
    <property type="term" value="F:molybdopterin cofactor binding"/>
    <property type="evidence" value="ECO:0007669"/>
    <property type="project" value="InterPro"/>
</dbReference>
<proteinExistence type="predicted"/>
<evidence type="ECO:0000256" key="5">
    <source>
        <dbReference type="ARBA" id="ARBA00023014"/>
    </source>
</evidence>
<dbReference type="SUPFAM" id="SSF53706">
    <property type="entry name" value="Formate dehydrogenase/DMSO reductase, domains 1-3"/>
    <property type="match status" value="1"/>
</dbReference>
<dbReference type="STRING" id="239498.AXK60_10095"/>
<feature type="region of interest" description="Disordered" evidence="6">
    <location>
        <begin position="340"/>
        <end position="361"/>
    </location>
</feature>
<dbReference type="InterPro" id="IPR006655">
    <property type="entry name" value="Mopterin_OxRdtase_prok_CS"/>
</dbReference>
<dbReference type="PANTHER" id="PTHR43105:SF9">
    <property type="entry name" value="NADPH-FE(3+) OXIDOREDUCTASE SUBUNIT ALPHA"/>
    <property type="match status" value="1"/>
</dbReference>
<dbReference type="GO" id="GO:0051539">
    <property type="term" value="F:4 iron, 4 sulfur cluster binding"/>
    <property type="evidence" value="ECO:0007669"/>
    <property type="project" value="UniProtKB-KW"/>
</dbReference>
<reference evidence="10" key="3">
    <citation type="submission" date="2016-02" db="EMBL/GenBank/DDBJ databases">
        <authorList>
            <person name="Wen L."/>
            <person name="He K."/>
            <person name="Yang H."/>
        </authorList>
    </citation>
    <scope>NUCLEOTIDE SEQUENCE [LARGE SCALE GENOMIC DNA]</scope>
    <source>
        <strain evidence="10">JCM 15929</strain>
    </source>
</reference>
<dbReference type="InterPro" id="IPR006656">
    <property type="entry name" value="Mopterin_OxRdtase"/>
</dbReference>
<dbReference type="OrthoDB" id="7376058at2"/>
<dbReference type="PANTHER" id="PTHR43105">
    <property type="entry name" value="RESPIRATORY NITRATE REDUCTASE"/>
    <property type="match status" value="1"/>
</dbReference>
<keyword evidence="11" id="KW-1185">Reference proteome</keyword>
<dbReference type="Gene3D" id="2.20.25.90">
    <property type="entry name" value="ADC-like domains"/>
    <property type="match status" value="1"/>
</dbReference>
<dbReference type="InterPro" id="IPR006963">
    <property type="entry name" value="Mopterin_OxRdtase_4Fe-4S_dom"/>
</dbReference>
<gene>
    <name evidence="9" type="ORF">AXK60_10095</name>
    <name evidence="8" type="ORF">AXK61_18265</name>
</gene>
<evidence type="ECO:0000256" key="1">
    <source>
        <dbReference type="ARBA" id="ARBA00022485"/>
    </source>
</evidence>
<reference evidence="9" key="1">
    <citation type="submission" date="2016-02" db="EMBL/GenBank/DDBJ databases">
        <authorList>
            <person name="Teng J.L."/>
            <person name="Yang Y."/>
            <person name="Huang Y."/>
            <person name="Guo F."/>
            <person name="Wei W."/>
            <person name="Chen J.H."/>
            <person name="Wong S.Y."/>
            <person name="Lau S.K."/>
            <person name="Woo P.C."/>
        </authorList>
    </citation>
    <scope>NUCLEOTIDE SEQUENCE</scope>
    <source>
        <strain evidence="9">JCM 15929</strain>
    </source>
</reference>
<dbReference type="EMBL" id="LSRE01000010">
    <property type="protein sequence ID" value="KXO99212.1"/>
    <property type="molecule type" value="Genomic_DNA"/>
</dbReference>
<evidence type="ECO:0000259" key="7">
    <source>
        <dbReference type="PROSITE" id="PS51669"/>
    </source>
</evidence>
<dbReference type="Gene3D" id="3.40.50.740">
    <property type="match status" value="2"/>
</dbReference>
<dbReference type="EMBL" id="LSRF01000056">
    <property type="protein sequence ID" value="KXP06435.1"/>
    <property type="molecule type" value="Genomic_DNA"/>
</dbReference>